<sequence>MNLCRCCKTSHRGLRFMHSQPGNADDVKNKLSCEVLAALGDTSLSWFDDLTAAHIDAQATRKDAERQVQDESEFWSPCPRGGVFSVAVPNKNRNGDMTPMTALLSTSGNTSNILLNASPSMQSPMNGLKCDQSAISWTSAMATPLDPSSAFASFSESKDENFAFGEMDEGNITITEQSATEAGKLKPFSRQLFSPGQTSLNDDSLSEMFNADAATSDMTVELESTLMSEGELPCTADNTLTSNPESAEKVNEDGRKMKKSWPHGSGSVVTVGDHTENRQGVKLACLKEPSHSNGDLKGSRFPAHELSSESGKKGSSIRDDAGRGSREKGLTVLDNSDVGGDCSIAVSDRSGLSEENFQDFQTPHEVENERVKDKDRSVEDERRSSHIDELLSMVFCSQESSPAEAGTKDGGQVTQMHVEENTKCEVSGVGERCSGNKDRRAEVQALNLPRDSLGVNTLFDGTRKNSDLGDVDQTTPVRKVGLGNVQSFVGESCDPGKGCSNLEHSLVPMTDLGKRLSNGLDEGSKTPQSILKNPKTPKLSTRKKVRFSTEDMGPGDVENTAGGNLSTVEGLDMTVSDNEHLKELSDSGRLKKLSNSKREFLMGEQLPPSEITEDAPELNELGDAVLADLSLSMFEADDGGEHESVWEEEEPLLSSQVEGLADRVSGLYEEGDAEMSHEEVDDAESGLAAVGCETDGFGPDDSFEVLASSFCSQVLLSSQVDDRADRHRAVQEEVRDPCLAEKVLRVDVPHRKNSSESSESFFKEDDLVKCSEVKCGTENKQATVMVSENKKAGTMNGFRTLDCDFEEDDESLCLAVALAENQQICDKEKASPDVDGNSVCVDGGSSDEDKGGLVKGVVDSKSGVPSRTIDEQKTKECSRTVGCTEDQNCPLSKTSMATVATSTSGPVTTVPCASRGEHTLTASSSSSLSAASRVSPAVTTQSLQTPQSARPLLSSATSSSSSLSTMSRVSPTVTVQSLKTLQSPRPLLSSAASSSSSSSSVVTPSSSRPSPSLAKPLLSLLTSKRKKFVYPTQRAEEETPEMRLSKLLNAALSSKLPSLQATVPHTGKVNSNIMHSPKLSETPTSSKAVRLQCVAEQPSVRQAAITPAYHSAVDCQQKAVSPKNPPHQPAMSKKGKKDLLGFARFSDVFCDEAVEEKPPETTTKGAANVLWAQEMSEGRKDNAVRSVERRDLNVGTVESVTMPEAERTSAGELTVRLCDKVVTCKLGNNNSNYRSDSSDTQNAVDKRSNHHHADAAAARVEDFIETARGTGDSPTTTPEDADEFMFSSQMWRATEFSQIESSQTHAEDGSTKVMASDKM</sequence>
<feature type="region of interest" description="Disordered" evidence="1">
    <location>
        <begin position="918"/>
        <end position="969"/>
    </location>
</feature>
<feature type="compositionally biased region" description="Basic and acidic residues" evidence="1">
    <location>
        <begin position="1305"/>
        <end position="1319"/>
    </location>
</feature>
<feature type="compositionally biased region" description="Basic and acidic residues" evidence="1">
    <location>
        <begin position="1244"/>
        <end position="1253"/>
    </location>
</feature>
<accession>A0ABM1A640</accession>
<evidence type="ECO:0000256" key="1">
    <source>
        <dbReference type="SAM" id="MobiDB-lite"/>
    </source>
</evidence>
<gene>
    <name evidence="3" type="primary">LOC106012622</name>
</gene>
<feature type="compositionally biased region" description="Basic and acidic residues" evidence="1">
    <location>
        <begin position="302"/>
        <end position="329"/>
    </location>
</feature>
<feature type="compositionally biased region" description="Basic and acidic residues" evidence="1">
    <location>
        <begin position="362"/>
        <end position="384"/>
    </location>
</feature>
<feature type="region of interest" description="Disordered" evidence="1">
    <location>
        <begin position="1298"/>
        <end position="1319"/>
    </location>
</feature>
<evidence type="ECO:0000313" key="3">
    <source>
        <dbReference type="RefSeq" id="XP_012941553.1"/>
    </source>
</evidence>
<feature type="compositionally biased region" description="Low complexity" evidence="1">
    <location>
        <begin position="1229"/>
        <end position="1239"/>
    </location>
</feature>
<feature type="compositionally biased region" description="Low complexity" evidence="1">
    <location>
        <begin position="983"/>
        <end position="1014"/>
    </location>
</feature>
<feature type="region of interest" description="Disordered" evidence="1">
    <location>
        <begin position="981"/>
        <end position="1014"/>
    </location>
</feature>
<feature type="region of interest" description="Disordered" evidence="1">
    <location>
        <begin position="1229"/>
        <end position="1253"/>
    </location>
</feature>
<reference evidence="3" key="1">
    <citation type="submission" date="2025-08" db="UniProtKB">
        <authorList>
            <consortium name="RefSeq"/>
        </authorList>
    </citation>
    <scope>IDENTIFICATION</scope>
</reference>
<feature type="compositionally biased region" description="Low complexity" evidence="1">
    <location>
        <begin position="948"/>
        <end position="969"/>
    </location>
</feature>
<dbReference type="GeneID" id="106012622"/>
<feature type="compositionally biased region" description="Polar residues" evidence="1">
    <location>
        <begin position="236"/>
        <end position="245"/>
    </location>
</feature>
<feature type="compositionally biased region" description="Basic and acidic residues" evidence="1">
    <location>
        <begin position="246"/>
        <end position="255"/>
    </location>
</feature>
<organism evidence="2 3">
    <name type="scientific">Aplysia californica</name>
    <name type="common">California sea hare</name>
    <dbReference type="NCBI Taxonomy" id="6500"/>
    <lineage>
        <taxon>Eukaryota</taxon>
        <taxon>Metazoa</taxon>
        <taxon>Spiralia</taxon>
        <taxon>Lophotrochozoa</taxon>
        <taxon>Mollusca</taxon>
        <taxon>Gastropoda</taxon>
        <taxon>Heterobranchia</taxon>
        <taxon>Euthyneura</taxon>
        <taxon>Tectipleura</taxon>
        <taxon>Aplysiida</taxon>
        <taxon>Aplysioidea</taxon>
        <taxon>Aplysiidae</taxon>
        <taxon>Aplysia</taxon>
    </lineage>
</organism>
<feature type="region of interest" description="Disordered" evidence="1">
    <location>
        <begin position="843"/>
        <end position="873"/>
    </location>
</feature>
<feature type="region of interest" description="Disordered" evidence="1">
    <location>
        <begin position="515"/>
        <end position="567"/>
    </location>
</feature>
<keyword evidence="2" id="KW-1185">Reference proteome</keyword>
<dbReference type="Proteomes" id="UP000694888">
    <property type="component" value="Unplaced"/>
</dbReference>
<feature type="compositionally biased region" description="Polar residues" evidence="1">
    <location>
        <begin position="937"/>
        <end position="947"/>
    </location>
</feature>
<name>A0ABM1A640_APLCA</name>
<evidence type="ECO:0000313" key="2">
    <source>
        <dbReference type="Proteomes" id="UP000694888"/>
    </source>
</evidence>
<dbReference type="RefSeq" id="XP_012941553.1">
    <property type="nucleotide sequence ID" value="XM_013086099.2"/>
</dbReference>
<proteinExistence type="predicted"/>
<feature type="region of interest" description="Disordered" evidence="1">
    <location>
        <begin position="287"/>
        <end position="384"/>
    </location>
</feature>
<protein>
    <submittedName>
        <fullName evidence="3">Serine-rich adhesin for platelets</fullName>
    </submittedName>
</protein>
<feature type="region of interest" description="Disordered" evidence="1">
    <location>
        <begin position="233"/>
        <end position="272"/>
    </location>
</feature>
<feature type="compositionally biased region" description="Low complexity" evidence="1">
    <location>
        <begin position="919"/>
        <end position="932"/>
    </location>
</feature>